<name>A0A5B0QGM7_PUCGR</name>
<organism evidence="1 2">
    <name type="scientific">Puccinia graminis f. sp. tritici</name>
    <dbReference type="NCBI Taxonomy" id="56615"/>
    <lineage>
        <taxon>Eukaryota</taxon>
        <taxon>Fungi</taxon>
        <taxon>Dikarya</taxon>
        <taxon>Basidiomycota</taxon>
        <taxon>Pucciniomycotina</taxon>
        <taxon>Pucciniomycetes</taxon>
        <taxon>Pucciniales</taxon>
        <taxon>Pucciniaceae</taxon>
        <taxon>Puccinia</taxon>
    </lineage>
</organism>
<protein>
    <submittedName>
        <fullName evidence="1">Uncharacterized protein</fullName>
    </submittedName>
</protein>
<proteinExistence type="predicted"/>
<dbReference type="AlphaFoldDB" id="A0A5B0QGM7"/>
<evidence type="ECO:0000313" key="1">
    <source>
        <dbReference type="EMBL" id="KAA1112358.1"/>
    </source>
</evidence>
<comment type="caution">
    <text evidence="1">The sequence shown here is derived from an EMBL/GenBank/DDBJ whole genome shotgun (WGS) entry which is preliminary data.</text>
</comment>
<evidence type="ECO:0000313" key="2">
    <source>
        <dbReference type="Proteomes" id="UP000325313"/>
    </source>
</evidence>
<dbReference type="EMBL" id="VDEP01000278">
    <property type="protein sequence ID" value="KAA1112358.1"/>
    <property type="molecule type" value="Genomic_DNA"/>
</dbReference>
<gene>
    <name evidence="1" type="ORF">PGTUg99_007233</name>
</gene>
<reference evidence="1 2" key="1">
    <citation type="submission" date="2019-05" db="EMBL/GenBank/DDBJ databases">
        <title>Emergence of the Ug99 lineage of the wheat stem rust pathogen through somatic hybridization.</title>
        <authorList>
            <person name="Li F."/>
            <person name="Upadhyaya N.M."/>
            <person name="Sperschneider J."/>
            <person name="Matny O."/>
            <person name="Nguyen-Phuc H."/>
            <person name="Mago R."/>
            <person name="Raley C."/>
            <person name="Miller M.E."/>
            <person name="Silverstein K.A.T."/>
            <person name="Henningsen E."/>
            <person name="Hirsch C.D."/>
            <person name="Visser B."/>
            <person name="Pretorius Z.A."/>
            <person name="Steffenson B.J."/>
            <person name="Schwessinger B."/>
            <person name="Dodds P.N."/>
            <person name="Figueroa M."/>
        </authorList>
    </citation>
    <scope>NUCLEOTIDE SEQUENCE [LARGE SCALE GENOMIC DNA]</scope>
    <source>
        <strain evidence="1 2">Ug99</strain>
    </source>
</reference>
<accession>A0A5B0QGM7</accession>
<dbReference type="Proteomes" id="UP000325313">
    <property type="component" value="Unassembled WGS sequence"/>
</dbReference>
<sequence>MAKRIQTLSLWDPMQHIAATLMQTVILNLPSIPCSQYMDQLPTTIFMTNEDVLISCINSLTPVLSQAFYMKS</sequence>